<sequence>MAKSSEGRNTGHISKYWNYTKQKYLVIFVCLLYIIGSTDGLRVGSDKFVELEKEDLRFLFGDKEAPPHSLINIRSRPREKRSSETLTEDPGLLDVTLEDEGEQIEFELRPNSALLSPTFELVVRGDDGVTRERGITRPACVFMGIAKGRPETTAALSNCDGKGFVSVTYILIYLSLLTLFGIWPDSLNSVNLGYHIVS</sequence>
<organism evidence="5 6">
    <name type="scientific">Halocaridina rubra</name>
    <name type="common">Hawaiian red shrimp</name>
    <dbReference type="NCBI Taxonomy" id="373956"/>
    <lineage>
        <taxon>Eukaryota</taxon>
        <taxon>Metazoa</taxon>
        <taxon>Ecdysozoa</taxon>
        <taxon>Arthropoda</taxon>
        <taxon>Crustacea</taxon>
        <taxon>Multicrustacea</taxon>
        <taxon>Malacostraca</taxon>
        <taxon>Eumalacostraca</taxon>
        <taxon>Eucarida</taxon>
        <taxon>Decapoda</taxon>
        <taxon>Pleocyemata</taxon>
        <taxon>Caridea</taxon>
        <taxon>Atyoidea</taxon>
        <taxon>Atyidae</taxon>
        <taxon>Halocaridina</taxon>
    </lineage>
</organism>
<keyword evidence="3" id="KW-0472">Membrane</keyword>
<accession>A0AAN8XTS1</accession>
<protein>
    <recommendedName>
        <fullName evidence="4">Peptidase M12B propeptide domain-containing protein</fullName>
    </recommendedName>
</protein>
<feature type="domain" description="Peptidase M12B propeptide" evidence="4">
    <location>
        <begin position="74"/>
        <end position="144"/>
    </location>
</feature>
<keyword evidence="3" id="KW-0812">Transmembrane</keyword>
<evidence type="ECO:0000256" key="1">
    <source>
        <dbReference type="ARBA" id="ARBA00023157"/>
    </source>
</evidence>
<keyword evidence="3" id="KW-1133">Transmembrane helix</keyword>
<feature type="transmembrane region" description="Helical" evidence="3">
    <location>
        <begin position="164"/>
        <end position="183"/>
    </location>
</feature>
<name>A0AAN8XTS1_HALRR</name>
<evidence type="ECO:0000259" key="4">
    <source>
        <dbReference type="Pfam" id="PF01562"/>
    </source>
</evidence>
<dbReference type="InterPro" id="IPR002870">
    <property type="entry name" value="Peptidase_M12B_N"/>
</dbReference>
<dbReference type="AlphaFoldDB" id="A0AAN8XTS1"/>
<evidence type="ECO:0000256" key="2">
    <source>
        <dbReference type="SAM" id="MobiDB-lite"/>
    </source>
</evidence>
<proteinExistence type="predicted"/>
<dbReference type="EMBL" id="JAXCGZ010002277">
    <property type="protein sequence ID" value="KAK7084095.1"/>
    <property type="molecule type" value="Genomic_DNA"/>
</dbReference>
<evidence type="ECO:0000313" key="5">
    <source>
        <dbReference type="EMBL" id="KAK7084095.1"/>
    </source>
</evidence>
<comment type="caution">
    <text evidence="5">The sequence shown here is derived from an EMBL/GenBank/DDBJ whole genome shotgun (WGS) entry which is preliminary data.</text>
</comment>
<keyword evidence="1" id="KW-1015">Disulfide bond</keyword>
<gene>
    <name evidence="5" type="ORF">SK128_015229</name>
</gene>
<keyword evidence="6" id="KW-1185">Reference proteome</keyword>
<feature type="region of interest" description="Disordered" evidence="2">
    <location>
        <begin position="70"/>
        <end position="89"/>
    </location>
</feature>
<reference evidence="5 6" key="1">
    <citation type="submission" date="2023-11" db="EMBL/GenBank/DDBJ databases">
        <title>Halocaridina rubra genome assembly.</title>
        <authorList>
            <person name="Smith C."/>
        </authorList>
    </citation>
    <scope>NUCLEOTIDE SEQUENCE [LARGE SCALE GENOMIC DNA]</scope>
    <source>
        <strain evidence="5">EP-1</strain>
        <tissue evidence="5">Whole</tissue>
    </source>
</reference>
<dbReference type="Pfam" id="PF01562">
    <property type="entry name" value="Pep_M12B_propep"/>
    <property type="match status" value="1"/>
</dbReference>
<evidence type="ECO:0000256" key="3">
    <source>
        <dbReference type="SAM" id="Phobius"/>
    </source>
</evidence>
<evidence type="ECO:0000313" key="6">
    <source>
        <dbReference type="Proteomes" id="UP001381693"/>
    </source>
</evidence>
<dbReference type="Proteomes" id="UP001381693">
    <property type="component" value="Unassembled WGS sequence"/>
</dbReference>